<dbReference type="GO" id="GO:0005886">
    <property type="term" value="C:plasma membrane"/>
    <property type="evidence" value="ECO:0007669"/>
    <property type="project" value="UniProtKB-SubCell"/>
</dbReference>
<comment type="function">
    <text evidence="9">This protein specifically catalyzes the removal of signal peptides from prolipoproteins.</text>
</comment>
<evidence type="ECO:0000256" key="9">
    <source>
        <dbReference type="HAMAP-Rule" id="MF_00161"/>
    </source>
</evidence>
<name>S5DW34_9ACTN</name>
<keyword evidence="3 9" id="KW-0645">Protease</keyword>
<evidence type="ECO:0000256" key="10">
    <source>
        <dbReference type="RuleBase" id="RU004181"/>
    </source>
</evidence>
<dbReference type="EC" id="3.4.23.36" evidence="9"/>
<accession>S5DW34</accession>
<keyword evidence="2 9" id="KW-1003">Cell membrane</keyword>
<dbReference type="PANTHER" id="PTHR33695">
    <property type="entry name" value="LIPOPROTEIN SIGNAL PEPTIDASE"/>
    <property type="match status" value="1"/>
</dbReference>
<dbReference type="InterPro" id="IPR001872">
    <property type="entry name" value="Peptidase_A8"/>
</dbReference>
<comment type="subcellular location">
    <subcellularLocation>
        <location evidence="9">Cell membrane</location>
        <topology evidence="9">Multi-pass membrane protein</topology>
    </subcellularLocation>
</comment>
<proteinExistence type="inferred from homology"/>
<evidence type="ECO:0000256" key="4">
    <source>
        <dbReference type="ARBA" id="ARBA00022692"/>
    </source>
</evidence>
<dbReference type="GO" id="GO:0004190">
    <property type="term" value="F:aspartic-type endopeptidase activity"/>
    <property type="evidence" value="ECO:0007669"/>
    <property type="project" value="UniProtKB-UniRule"/>
</dbReference>
<evidence type="ECO:0000256" key="2">
    <source>
        <dbReference type="ARBA" id="ARBA00022475"/>
    </source>
</evidence>
<dbReference type="HAMAP" id="MF_00161">
    <property type="entry name" value="LspA"/>
    <property type="match status" value="1"/>
</dbReference>
<evidence type="ECO:0000256" key="5">
    <source>
        <dbReference type="ARBA" id="ARBA00022750"/>
    </source>
</evidence>
<comment type="pathway">
    <text evidence="9">Protein modification; lipoprotein biosynthesis (signal peptide cleavage).</text>
</comment>
<organism evidence="11">
    <name type="scientific">Candidatus Actinomarina minuta</name>
    <dbReference type="NCBI Taxonomy" id="1389454"/>
    <lineage>
        <taxon>Bacteria</taxon>
        <taxon>Bacillati</taxon>
        <taxon>Actinomycetota</taxon>
        <taxon>Actinomycetes</taxon>
        <taxon>Candidatus Actinomarinidae</taxon>
        <taxon>Candidatus Actinomarinales</taxon>
        <taxon>Candidatus Actinomarineae</taxon>
        <taxon>Candidatus Actinomarinaceae</taxon>
        <taxon>Candidatus Actinomarina</taxon>
    </lineage>
</organism>
<keyword evidence="8 9" id="KW-0472">Membrane</keyword>
<dbReference type="Pfam" id="PF01252">
    <property type="entry name" value="Peptidase_A8"/>
    <property type="match status" value="1"/>
</dbReference>
<comment type="catalytic activity">
    <reaction evidence="9">
        <text>Release of signal peptides from bacterial membrane prolipoproteins. Hydrolyzes -Xaa-Yaa-Zaa-|-(S,diacylglyceryl)Cys-, in which Xaa is hydrophobic (preferably Leu), and Yaa (Ala or Ser) and Zaa (Gly or Ala) have small, neutral side chains.</text>
        <dbReference type="EC" id="3.4.23.36"/>
    </reaction>
</comment>
<keyword evidence="6 9" id="KW-0378">Hydrolase</keyword>
<keyword evidence="4 9" id="KW-0812">Transmembrane</keyword>
<feature type="transmembrane region" description="Helical" evidence="9">
    <location>
        <begin position="60"/>
        <end position="77"/>
    </location>
</feature>
<evidence type="ECO:0000256" key="8">
    <source>
        <dbReference type="ARBA" id="ARBA00023136"/>
    </source>
</evidence>
<evidence type="ECO:0000313" key="11">
    <source>
        <dbReference type="EMBL" id="AGQ19192.1"/>
    </source>
</evidence>
<dbReference type="PANTHER" id="PTHR33695:SF1">
    <property type="entry name" value="LIPOPROTEIN SIGNAL PEPTIDASE"/>
    <property type="match status" value="1"/>
</dbReference>
<evidence type="ECO:0000256" key="6">
    <source>
        <dbReference type="ARBA" id="ARBA00022801"/>
    </source>
</evidence>
<feature type="transmembrane region" description="Helical" evidence="9">
    <location>
        <begin position="6"/>
        <end position="23"/>
    </location>
</feature>
<reference evidence="11" key="1">
    <citation type="journal article" date="2013" name="Sci. Rep.">
        <title>Metagenomics uncovers a new group of low GC and ultra-small marine Actinobacteria.</title>
        <authorList>
            <person name="Ghai R."/>
            <person name="Mizuno C.M."/>
            <person name="Picazo A."/>
            <person name="Camacho A."/>
            <person name="Rodriguez-Valera F."/>
        </authorList>
    </citation>
    <scope>NUCLEOTIDE SEQUENCE</scope>
</reference>
<dbReference type="UniPathway" id="UPA00665"/>
<feature type="active site" evidence="9">
    <location>
        <position position="134"/>
    </location>
</feature>
<keyword evidence="11" id="KW-0449">Lipoprotein</keyword>
<evidence type="ECO:0000256" key="1">
    <source>
        <dbReference type="ARBA" id="ARBA00006139"/>
    </source>
</evidence>
<feature type="transmembrane region" description="Helical" evidence="9">
    <location>
        <begin position="89"/>
        <end position="104"/>
    </location>
</feature>
<dbReference type="EMBL" id="KC811124">
    <property type="protein sequence ID" value="AGQ19192.1"/>
    <property type="molecule type" value="Genomic_DNA"/>
</dbReference>
<dbReference type="GO" id="GO:0006508">
    <property type="term" value="P:proteolysis"/>
    <property type="evidence" value="ECO:0007669"/>
    <property type="project" value="UniProtKB-KW"/>
</dbReference>
<sequence length="152" mass="17245">MTLKKYFYPVFLATLLAIVDNLVKYYIRTQNIQELVIIENFLTIDLTYNTGIAFGFLSDYTNSTYVISLLVLAWLIYQFKDLKNNPTEFYSLILILGGALGNLSERGWSLLSGSGGKVTDFIELLFIPSFNIADSLISIGITTLLFLEFRNK</sequence>
<evidence type="ECO:0000256" key="3">
    <source>
        <dbReference type="ARBA" id="ARBA00022670"/>
    </source>
</evidence>
<feature type="transmembrane region" description="Helical" evidence="9">
    <location>
        <begin position="124"/>
        <end position="147"/>
    </location>
</feature>
<keyword evidence="7 9" id="KW-1133">Transmembrane helix</keyword>
<feature type="active site" evidence="9">
    <location>
        <position position="120"/>
    </location>
</feature>
<comment type="similarity">
    <text evidence="1 9 10">Belongs to the peptidase A8 family.</text>
</comment>
<protein>
    <recommendedName>
        <fullName evidence="9">Lipoprotein signal peptidase</fullName>
        <ecNumber evidence="9">3.4.23.36</ecNumber>
    </recommendedName>
    <alternativeName>
        <fullName evidence="9">Prolipoprotein signal peptidase</fullName>
    </alternativeName>
    <alternativeName>
        <fullName evidence="9">Signal peptidase II</fullName>
        <shortName evidence="9">SPase II</shortName>
    </alternativeName>
</protein>
<gene>
    <name evidence="9" type="primary">lspA</name>
</gene>
<dbReference type="PRINTS" id="PR00781">
    <property type="entry name" value="LIPOSIGPTASE"/>
</dbReference>
<keyword evidence="5 9" id="KW-0064">Aspartyl protease</keyword>
<dbReference type="AlphaFoldDB" id="S5DW34"/>
<evidence type="ECO:0000256" key="7">
    <source>
        <dbReference type="ARBA" id="ARBA00022989"/>
    </source>
</evidence>